<keyword evidence="2" id="KW-0689">Ribosomal protein</keyword>
<dbReference type="InterPro" id="IPR014722">
    <property type="entry name" value="Rib_uL2_dom2"/>
</dbReference>
<gene>
    <name evidence="7" type="ORF">DdX_05187</name>
</gene>
<keyword evidence="8" id="KW-1185">Reference proteome</keyword>
<dbReference type="SMART" id="SM00739">
    <property type="entry name" value="KOW"/>
    <property type="match status" value="1"/>
</dbReference>
<dbReference type="GO" id="GO:1990904">
    <property type="term" value="C:ribonucleoprotein complex"/>
    <property type="evidence" value="ECO:0007669"/>
    <property type="project" value="UniProtKB-KW"/>
</dbReference>
<evidence type="ECO:0000256" key="1">
    <source>
        <dbReference type="ARBA" id="ARBA00010618"/>
    </source>
</evidence>
<evidence type="ECO:0000256" key="4">
    <source>
        <dbReference type="ARBA" id="ARBA00035283"/>
    </source>
</evidence>
<evidence type="ECO:0000256" key="3">
    <source>
        <dbReference type="ARBA" id="ARBA00023274"/>
    </source>
</evidence>
<evidence type="ECO:0000256" key="2">
    <source>
        <dbReference type="ARBA" id="ARBA00022980"/>
    </source>
</evidence>
<dbReference type="PROSITE" id="PS01108">
    <property type="entry name" value="RIBOSOMAL_L24"/>
    <property type="match status" value="1"/>
</dbReference>
<accession>A0AAD4NBC7</accession>
<evidence type="ECO:0000313" key="7">
    <source>
        <dbReference type="EMBL" id="KAI1720937.1"/>
    </source>
</evidence>
<dbReference type="GO" id="GO:0003723">
    <property type="term" value="F:RNA binding"/>
    <property type="evidence" value="ECO:0007669"/>
    <property type="project" value="InterPro"/>
</dbReference>
<dbReference type="AlphaFoldDB" id="A0AAD4NBC7"/>
<dbReference type="SUPFAM" id="SSF50104">
    <property type="entry name" value="Translation proteins SH3-like domain"/>
    <property type="match status" value="1"/>
</dbReference>
<dbReference type="EMBL" id="JAKKPZ010000005">
    <property type="protein sequence ID" value="KAI1720937.1"/>
    <property type="molecule type" value="Genomic_DNA"/>
</dbReference>
<comment type="similarity">
    <text evidence="1">Belongs to the universal ribosomal protein uL24 family.</text>
</comment>
<dbReference type="PANTHER" id="PTHR12903">
    <property type="entry name" value="MITOCHONDRIAL RIBOSOMAL PROTEIN L24"/>
    <property type="match status" value="1"/>
</dbReference>
<evidence type="ECO:0000259" key="6">
    <source>
        <dbReference type="SMART" id="SM00739"/>
    </source>
</evidence>
<dbReference type="Proteomes" id="UP001201812">
    <property type="component" value="Unassembled WGS sequence"/>
</dbReference>
<reference evidence="7" key="1">
    <citation type="submission" date="2022-01" db="EMBL/GenBank/DDBJ databases">
        <title>Genome Sequence Resource for Two Populations of Ditylenchus destructor, the Migratory Endoparasitic Phytonematode.</title>
        <authorList>
            <person name="Zhang H."/>
            <person name="Lin R."/>
            <person name="Xie B."/>
        </authorList>
    </citation>
    <scope>NUCLEOTIDE SEQUENCE</scope>
    <source>
        <strain evidence="7">BazhouSP</strain>
    </source>
</reference>
<evidence type="ECO:0000313" key="8">
    <source>
        <dbReference type="Proteomes" id="UP001201812"/>
    </source>
</evidence>
<feature type="domain" description="KOW" evidence="6">
    <location>
        <begin position="89"/>
        <end position="116"/>
    </location>
</feature>
<dbReference type="InterPro" id="IPR041988">
    <property type="entry name" value="Ribosomal_uL24_KOW"/>
</dbReference>
<dbReference type="GO" id="GO:0005840">
    <property type="term" value="C:ribosome"/>
    <property type="evidence" value="ECO:0007669"/>
    <property type="project" value="UniProtKB-KW"/>
</dbReference>
<proteinExistence type="inferred from homology"/>
<comment type="caution">
    <text evidence="7">The sequence shown here is derived from an EMBL/GenBank/DDBJ whole genome shotgun (WGS) entry which is preliminary data.</text>
</comment>
<dbReference type="GO" id="GO:0003735">
    <property type="term" value="F:structural constituent of ribosome"/>
    <property type="evidence" value="ECO:0007669"/>
    <property type="project" value="InterPro"/>
</dbReference>
<protein>
    <recommendedName>
        <fullName evidence="4">Large ribosomal subunit protein uL24m</fullName>
    </recommendedName>
    <alternativeName>
        <fullName evidence="5">39S ribosomal protein L24, mitochondrial</fullName>
    </alternativeName>
</protein>
<dbReference type="InterPro" id="IPR005825">
    <property type="entry name" value="Ribosomal_uL24_CS"/>
</dbReference>
<dbReference type="InterPro" id="IPR003256">
    <property type="entry name" value="Ribosomal_uL24"/>
</dbReference>
<evidence type="ECO:0000256" key="5">
    <source>
        <dbReference type="ARBA" id="ARBA00035357"/>
    </source>
</evidence>
<dbReference type="InterPro" id="IPR005824">
    <property type="entry name" value="KOW"/>
</dbReference>
<dbReference type="CDD" id="cd06089">
    <property type="entry name" value="KOW_RPL26"/>
    <property type="match status" value="1"/>
</dbReference>
<dbReference type="Gene3D" id="2.30.30.30">
    <property type="match status" value="1"/>
</dbReference>
<sequence length="258" mass="30198">MRLSRILAARRFYAELDYARHFPQAYVDRLKRTVPRKVYDAGVGAPPVIMWRRPPDDYVPGTERPWAQSEITKAIEREKEYFNSLLDWAIFPGDKVMVMVGKDKGKRGEVSHVIRDANAVFVDQLNTKLEDHGTERMGLEKMVHWKPQPLFVDKDEVKLIDPHDDEPCESKWVVDEENQKYVRVSERTGYEIIVPSQASVTYEYSPDPSNYIEVKGKDTIADDVLKKTYEPKLCTFEEDIMNEYGIKDDREPKPTYWY</sequence>
<keyword evidence="3" id="KW-0687">Ribonucleoprotein</keyword>
<dbReference type="Pfam" id="PF00467">
    <property type="entry name" value="KOW"/>
    <property type="match status" value="1"/>
</dbReference>
<dbReference type="InterPro" id="IPR008991">
    <property type="entry name" value="Translation_prot_SH3-like_sf"/>
</dbReference>
<organism evidence="7 8">
    <name type="scientific">Ditylenchus destructor</name>
    <dbReference type="NCBI Taxonomy" id="166010"/>
    <lineage>
        <taxon>Eukaryota</taxon>
        <taxon>Metazoa</taxon>
        <taxon>Ecdysozoa</taxon>
        <taxon>Nematoda</taxon>
        <taxon>Chromadorea</taxon>
        <taxon>Rhabditida</taxon>
        <taxon>Tylenchina</taxon>
        <taxon>Tylenchomorpha</taxon>
        <taxon>Sphaerularioidea</taxon>
        <taxon>Anguinidae</taxon>
        <taxon>Anguininae</taxon>
        <taxon>Ditylenchus</taxon>
    </lineage>
</organism>
<name>A0AAD4NBC7_9BILA</name>
<dbReference type="GO" id="GO:0006412">
    <property type="term" value="P:translation"/>
    <property type="evidence" value="ECO:0007669"/>
    <property type="project" value="InterPro"/>
</dbReference>